<feature type="domain" description="CP-type G" evidence="1">
    <location>
        <begin position="57"/>
        <end position="215"/>
    </location>
</feature>
<sequence>MKCKGCGVEIQTFNDDVPGYIPADVLERRQKEGKEILCQRCFHLKHYGKFKKEKKGVKSLDSLKKYLHLAKNVIYVIDIFDFDGTYREEIVELLKEHNVYYVINKVDLVPKEVAPPEIKKWARDRLKVQSTRVKLLSAKVGRGVSGFVKFLKSKKDRRFLVVGVTNVGKSSVLNALTGEGQLTASKYPGTTLELVQLKNEDTGLTLIDTPGIFTNDRVTDLLDPWCQAKIMPQKKLTVTTINAKKDRTVFFSSFVSITVKGYKGRRSPIFHILTSENVVVHETNPEKAEERWSEWFGRFLVPPCGNSGFDNYKFENHQLRLEAGQEIHICGLGWVNVARGPAEFTLKLPESVKWVVRDALIGPYKFKK</sequence>
<accession>C5CIX4</accession>
<dbReference type="Pfam" id="PF21516">
    <property type="entry name" value="YqeH-like_C"/>
    <property type="match status" value="1"/>
</dbReference>
<reference evidence="2 3" key="2">
    <citation type="journal article" date="2011" name="J. Bacteriol.">
        <title>Genome Sequence of Kosmotoga olearia Strain TBF 19.5.1, a Thermophilic Bacterium with a Wide Growth Temperature Range, Isolated from the Troll B Oil Platform in the North Sea.</title>
        <authorList>
            <person name="Swithers K.S."/>
            <person name="Dipippo J.L."/>
            <person name="Bruce D.C."/>
            <person name="Detter C."/>
            <person name="Tapia R."/>
            <person name="Han S."/>
            <person name="Goodwin L.A."/>
            <person name="Han J."/>
            <person name="Woyke T."/>
            <person name="Pitluck S."/>
            <person name="Pennacchio L."/>
            <person name="Nolan M."/>
            <person name="Mikhailova N."/>
            <person name="Land M.L."/>
            <person name="Nesbo C.L."/>
            <person name="Gogarten J.P."/>
            <person name="Noll K.M."/>
        </authorList>
    </citation>
    <scope>NUCLEOTIDE SEQUENCE [LARGE SCALE GENOMIC DNA]</scope>
    <source>
        <strain evidence="3">ATCC BAA-1733 / DSM 21960 / TBF 19.5.1</strain>
    </source>
</reference>
<dbReference type="KEGG" id="kol:Kole_0238"/>
<dbReference type="GO" id="GO:0005525">
    <property type="term" value="F:GTP binding"/>
    <property type="evidence" value="ECO:0007669"/>
    <property type="project" value="InterPro"/>
</dbReference>
<protein>
    <submittedName>
        <fullName evidence="2">GTP-binding protein HSR1-related</fullName>
    </submittedName>
</protein>
<dbReference type="InterPro" id="IPR006073">
    <property type="entry name" value="GTP-bd"/>
</dbReference>
<dbReference type="Pfam" id="PF01926">
    <property type="entry name" value="MMR_HSR1"/>
    <property type="match status" value="1"/>
</dbReference>
<dbReference type="eggNOG" id="COG1161">
    <property type="taxonomic scope" value="Bacteria"/>
</dbReference>
<dbReference type="Proteomes" id="UP000002382">
    <property type="component" value="Chromosome"/>
</dbReference>
<reference evidence="2 3" key="1">
    <citation type="submission" date="2009-06" db="EMBL/GenBank/DDBJ databases">
        <title>Complete sequence of Thermotogales bacterium TBF 19.5.1.</title>
        <authorList>
            <consortium name="US DOE Joint Genome Institute"/>
            <person name="Lucas S."/>
            <person name="Copeland A."/>
            <person name="Lapidus A."/>
            <person name="Glavina del Rio T."/>
            <person name="Tice H."/>
            <person name="Bruce D."/>
            <person name="Goodwin L."/>
            <person name="Pitluck S."/>
            <person name="Chertkov O."/>
            <person name="Brettin T."/>
            <person name="Detter J.C."/>
            <person name="Han C."/>
            <person name="Schmutz J."/>
            <person name="Larimer F."/>
            <person name="Land M."/>
            <person name="Hauser L."/>
            <person name="Kyrpides N."/>
            <person name="Ovchinnikova G."/>
            <person name="Noll K."/>
        </authorList>
    </citation>
    <scope>NUCLEOTIDE SEQUENCE [LARGE SCALE GENOMIC DNA]</scope>
    <source>
        <strain evidence="3">ATCC BAA-1733 / DSM 21960 / TBF 19.5.1</strain>
    </source>
</reference>
<proteinExistence type="predicted"/>
<dbReference type="InterPro" id="IPR030378">
    <property type="entry name" value="G_CP_dom"/>
</dbReference>
<dbReference type="PANTHER" id="PTHR46434">
    <property type="entry name" value="GENETIC INTERACTOR OF PROHIBITINS 3, MITOCHONDRIAL"/>
    <property type="match status" value="1"/>
</dbReference>
<evidence type="ECO:0000313" key="3">
    <source>
        <dbReference type="Proteomes" id="UP000002382"/>
    </source>
</evidence>
<dbReference type="EMBL" id="CP001634">
    <property type="protein sequence ID" value="ACR78963.1"/>
    <property type="molecule type" value="Genomic_DNA"/>
</dbReference>
<dbReference type="Gene3D" id="3.40.50.300">
    <property type="entry name" value="P-loop containing nucleotide triphosphate hydrolases"/>
    <property type="match status" value="1"/>
</dbReference>
<evidence type="ECO:0000313" key="2">
    <source>
        <dbReference type="EMBL" id="ACR78963.1"/>
    </source>
</evidence>
<gene>
    <name evidence="2" type="ordered locus">Kole_0238</name>
</gene>
<keyword evidence="3" id="KW-1185">Reference proteome</keyword>
<dbReference type="STRING" id="521045.Kole_0238"/>
<organism evidence="2 3">
    <name type="scientific">Kosmotoga olearia (strain ATCC BAA-1733 / DSM 21960 / TBF 19.5.1)</name>
    <dbReference type="NCBI Taxonomy" id="521045"/>
    <lineage>
        <taxon>Bacteria</taxon>
        <taxon>Thermotogati</taxon>
        <taxon>Thermotogota</taxon>
        <taxon>Thermotogae</taxon>
        <taxon>Kosmotogales</taxon>
        <taxon>Kosmotogaceae</taxon>
        <taxon>Kosmotoga</taxon>
    </lineage>
</organism>
<dbReference type="InterPro" id="IPR048422">
    <property type="entry name" value="NOA1/YqeH-like_C"/>
</dbReference>
<dbReference type="CDD" id="cd01855">
    <property type="entry name" value="YqeH"/>
    <property type="match status" value="1"/>
</dbReference>
<dbReference type="RefSeq" id="WP_012744750.1">
    <property type="nucleotide sequence ID" value="NC_012785.1"/>
</dbReference>
<name>C5CIX4_KOSOT</name>
<dbReference type="InterPro" id="IPR050896">
    <property type="entry name" value="Mito_lipid_metab_GTPase"/>
</dbReference>
<dbReference type="HOGENOM" id="CLU_017878_0_2_0"/>
<dbReference type="AlphaFoldDB" id="C5CIX4"/>
<dbReference type="SUPFAM" id="SSF52540">
    <property type="entry name" value="P-loop containing nucleoside triphosphate hydrolases"/>
    <property type="match status" value="1"/>
</dbReference>
<dbReference type="PANTHER" id="PTHR46434:SF1">
    <property type="entry name" value="GENETIC INTERACTOR OF PROHIBITINS 3, MITOCHONDRIAL"/>
    <property type="match status" value="1"/>
</dbReference>
<dbReference type="PROSITE" id="PS51721">
    <property type="entry name" value="G_CP"/>
    <property type="match status" value="1"/>
</dbReference>
<evidence type="ECO:0000259" key="1">
    <source>
        <dbReference type="PROSITE" id="PS51721"/>
    </source>
</evidence>
<dbReference type="OrthoDB" id="9773841at2"/>
<dbReference type="InterPro" id="IPR027417">
    <property type="entry name" value="P-loop_NTPase"/>
</dbReference>